<dbReference type="PANTHER" id="PTHR46302">
    <property type="entry name" value="DOUBLECORTIN DOMAIN-CONTAINING PROTEIN 1"/>
    <property type="match status" value="1"/>
</dbReference>
<evidence type="ECO:0000259" key="1">
    <source>
        <dbReference type="PROSITE" id="PS50309"/>
    </source>
</evidence>
<reference evidence="2" key="1">
    <citation type="submission" date="2021-02" db="EMBL/GenBank/DDBJ databases">
        <authorList>
            <person name="Nowell W R."/>
        </authorList>
    </citation>
    <scope>NUCLEOTIDE SEQUENCE</scope>
</reference>
<dbReference type="InterPro" id="IPR056415">
    <property type="entry name" value="DCX2_DCDC1"/>
</dbReference>
<dbReference type="GO" id="GO:1902412">
    <property type="term" value="P:regulation of mitotic cytokinesis"/>
    <property type="evidence" value="ECO:0007669"/>
    <property type="project" value="InterPro"/>
</dbReference>
<gene>
    <name evidence="2" type="ORF">GPM918_LOCUS43614</name>
    <name evidence="3" type="ORF">SRO942_LOCUS45154</name>
</gene>
<feature type="domain" description="Doublecortin" evidence="1">
    <location>
        <begin position="1"/>
        <end position="47"/>
    </location>
</feature>
<dbReference type="GO" id="GO:0035556">
    <property type="term" value="P:intracellular signal transduction"/>
    <property type="evidence" value="ECO:0007669"/>
    <property type="project" value="InterPro"/>
</dbReference>
<feature type="non-terminal residue" evidence="2">
    <location>
        <position position="1"/>
    </location>
</feature>
<accession>A0A816C2C6</accession>
<dbReference type="Pfam" id="PF24478">
    <property type="entry name" value="DCX2_DCDC1"/>
    <property type="match status" value="1"/>
</dbReference>
<dbReference type="AlphaFoldDB" id="A0A816C2C6"/>
<protein>
    <recommendedName>
        <fullName evidence="1">Doublecortin domain-containing protein</fullName>
    </recommendedName>
</protein>
<dbReference type="SUPFAM" id="SSF89837">
    <property type="entry name" value="Doublecortin (DC)"/>
    <property type="match status" value="1"/>
</dbReference>
<dbReference type="PANTHER" id="PTHR46302:SF3">
    <property type="entry name" value="DOUBLECORTIN DOMAIN-CONTAINING PROTEIN 1"/>
    <property type="match status" value="1"/>
</dbReference>
<comment type="caution">
    <text evidence="2">The sequence shown here is derived from an EMBL/GenBank/DDBJ whole genome shotgun (WGS) entry which is preliminary data.</text>
</comment>
<evidence type="ECO:0000313" key="4">
    <source>
        <dbReference type="Proteomes" id="UP000663829"/>
    </source>
</evidence>
<dbReference type="GO" id="GO:0008017">
    <property type="term" value="F:microtubule binding"/>
    <property type="evidence" value="ECO:0007669"/>
    <property type="project" value="InterPro"/>
</dbReference>
<dbReference type="InterPro" id="IPR036572">
    <property type="entry name" value="Doublecortin_dom_sf"/>
</dbReference>
<dbReference type="InterPro" id="IPR043188">
    <property type="entry name" value="DCDC1"/>
</dbReference>
<dbReference type="EMBL" id="CAJOBC010107249">
    <property type="protein sequence ID" value="CAF4507787.1"/>
    <property type="molecule type" value="Genomic_DNA"/>
</dbReference>
<dbReference type="EMBL" id="CAJNOQ010040165">
    <property type="protein sequence ID" value="CAF1619115.1"/>
    <property type="molecule type" value="Genomic_DNA"/>
</dbReference>
<organism evidence="2 4">
    <name type="scientific">Didymodactylos carnosus</name>
    <dbReference type="NCBI Taxonomy" id="1234261"/>
    <lineage>
        <taxon>Eukaryota</taxon>
        <taxon>Metazoa</taxon>
        <taxon>Spiralia</taxon>
        <taxon>Gnathifera</taxon>
        <taxon>Rotifera</taxon>
        <taxon>Eurotatoria</taxon>
        <taxon>Bdelloidea</taxon>
        <taxon>Philodinida</taxon>
        <taxon>Philodinidae</taxon>
        <taxon>Didymodactylos</taxon>
    </lineage>
</organism>
<evidence type="ECO:0000313" key="2">
    <source>
        <dbReference type="EMBL" id="CAF1619115.1"/>
    </source>
</evidence>
<name>A0A816C2C6_9BILA</name>
<dbReference type="OrthoDB" id="9999986at2759"/>
<dbReference type="Proteomes" id="UP000681722">
    <property type="component" value="Unassembled WGS sequence"/>
</dbReference>
<proteinExistence type="predicted"/>
<evidence type="ECO:0000313" key="3">
    <source>
        <dbReference type="EMBL" id="CAF4507787.1"/>
    </source>
</evidence>
<dbReference type="PROSITE" id="PS50309">
    <property type="entry name" value="DC"/>
    <property type="match status" value="1"/>
</dbReference>
<dbReference type="InterPro" id="IPR003533">
    <property type="entry name" value="Doublecortin_dom"/>
</dbReference>
<dbReference type="GO" id="GO:0030496">
    <property type="term" value="C:midbody"/>
    <property type="evidence" value="ECO:0007669"/>
    <property type="project" value="TreeGrafter"/>
</dbReference>
<dbReference type="Proteomes" id="UP000663829">
    <property type="component" value="Unassembled WGS sequence"/>
</dbReference>
<sequence>IFLYATEKLQMPLAARRLFDGNGREITHTEDIRPQTDYYVSSGENFKNPLTPIKVQTEYVMNSTWTMKGIKTSAVKPESFTTRTTISKRLAKQIKLNINLMIFENGFGGNDAMNQILIDTVLKEKFEKFLEECTKKIGLTTHAKKAYNYCVDDITSLKTFFESEDNMTKTVHGLLIGPIWISKGERFRPTGAYTFLQIHLRETKEKLKETKLEQKRVRIFSNSKKRKKKNL</sequence>
<keyword evidence="4" id="KW-1185">Reference proteome</keyword>